<organism evidence="6 7">
    <name type="scientific">Rhodococcus kronopolitis</name>
    <dbReference type="NCBI Taxonomy" id="1460226"/>
    <lineage>
        <taxon>Bacteria</taxon>
        <taxon>Bacillati</taxon>
        <taxon>Actinomycetota</taxon>
        <taxon>Actinomycetes</taxon>
        <taxon>Mycobacteriales</taxon>
        <taxon>Nocardiaceae</taxon>
        <taxon>Rhodococcus</taxon>
    </lineage>
</organism>
<dbReference type="PROSITE" id="PS50893">
    <property type="entry name" value="ABC_TRANSPORTER_2"/>
    <property type="match status" value="2"/>
</dbReference>
<dbReference type="GO" id="GO:0005524">
    <property type="term" value="F:ATP binding"/>
    <property type="evidence" value="ECO:0007669"/>
    <property type="project" value="UniProtKB-KW"/>
</dbReference>
<evidence type="ECO:0000259" key="5">
    <source>
        <dbReference type="PROSITE" id="PS50893"/>
    </source>
</evidence>
<dbReference type="InterPro" id="IPR003439">
    <property type="entry name" value="ABC_transporter-like_ATP-bd"/>
</dbReference>
<dbReference type="InterPro" id="IPR003593">
    <property type="entry name" value="AAA+_ATPase"/>
</dbReference>
<evidence type="ECO:0000313" key="6">
    <source>
        <dbReference type="EMBL" id="MFC4604535.1"/>
    </source>
</evidence>
<dbReference type="NCBIfam" id="NF007739">
    <property type="entry name" value="PRK10419.1"/>
    <property type="match status" value="2"/>
</dbReference>
<name>A0ABV9FUN0_9NOCA</name>
<dbReference type="RefSeq" id="WP_378417420.1">
    <property type="nucleotide sequence ID" value="NZ_JBHSFO010000005.1"/>
</dbReference>
<dbReference type="SUPFAM" id="SSF52540">
    <property type="entry name" value="P-loop containing nucleoside triphosphate hydrolases"/>
    <property type="match status" value="2"/>
</dbReference>
<dbReference type="PROSITE" id="PS00211">
    <property type="entry name" value="ABC_TRANSPORTER_1"/>
    <property type="match status" value="2"/>
</dbReference>
<keyword evidence="2" id="KW-0813">Transport</keyword>
<comment type="similarity">
    <text evidence="1">Belongs to the ABC transporter superfamily.</text>
</comment>
<dbReference type="Gene3D" id="3.40.50.300">
    <property type="entry name" value="P-loop containing nucleotide triphosphate hydrolases"/>
    <property type="match status" value="2"/>
</dbReference>
<proteinExistence type="inferred from homology"/>
<dbReference type="PANTHER" id="PTHR43776">
    <property type="entry name" value="TRANSPORT ATP-BINDING PROTEIN"/>
    <property type="match status" value="1"/>
</dbReference>
<feature type="domain" description="ABC transporter" evidence="5">
    <location>
        <begin position="285"/>
        <end position="530"/>
    </location>
</feature>
<evidence type="ECO:0000313" key="7">
    <source>
        <dbReference type="Proteomes" id="UP001595914"/>
    </source>
</evidence>
<keyword evidence="4 6" id="KW-0067">ATP-binding</keyword>
<comment type="caution">
    <text evidence="6">The sequence shown here is derived from an EMBL/GenBank/DDBJ whole genome shotgun (WGS) entry which is preliminary data.</text>
</comment>
<evidence type="ECO:0000256" key="4">
    <source>
        <dbReference type="ARBA" id="ARBA00022840"/>
    </source>
</evidence>
<dbReference type="SMART" id="SM00382">
    <property type="entry name" value="AAA"/>
    <property type="match status" value="2"/>
</dbReference>
<gene>
    <name evidence="6" type="ORF">ACFO6S_12635</name>
</gene>
<reference evidence="7" key="1">
    <citation type="journal article" date="2019" name="Int. J. Syst. Evol. Microbiol.">
        <title>The Global Catalogue of Microorganisms (GCM) 10K type strain sequencing project: providing services to taxonomists for standard genome sequencing and annotation.</title>
        <authorList>
            <consortium name="The Broad Institute Genomics Platform"/>
            <consortium name="The Broad Institute Genome Sequencing Center for Infectious Disease"/>
            <person name="Wu L."/>
            <person name="Ma J."/>
        </authorList>
    </citation>
    <scope>NUCLEOTIDE SEQUENCE [LARGE SCALE GENOMIC DNA]</scope>
    <source>
        <strain evidence="7">CCUG 54520</strain>
    </source>
</reference>
<keyword evidence="7" id="KW-1185">Reference proteome</keyword>
<dbReference type="NCBIfam" id="NF008453">
    <property type="entry name" value="PRK11308.1"/>
    <property type="match status" value="2"/>
</dbReference>
<keyword evidence="3" id="KW-0547">Nucleotide-binding</keyword>
<feature type="domain" description="ABC transporter" evidence="5">
    <location>
        <begin position="7"/>
        <end position="255"/>
    </location>
</feature>
<dbReference type="InterPro" id="IPR013563">
    <property type="entry name" value="Oligopep_ABC_C"/>
</dbReference>
<dbReference type="EMBL" id="JBHSFO010000005">
    <property type="protein sequence ID" value="MFC4604535.1"/>
    <property type="molecule type" value="Genomic_DNA"/>
</dbReference>
<dbReference type="PANTHER" id="PTHR43776:SF7">
    <property type="entry name" value="D,D-DIPEPTIDE TRANSPORT ATP-BINDING PROTEIN DDPF-RELATED"/>
    <property type="match status" value="1"/>
</dbReference>
<evidence type="ECO:0000256" key="2">
    <source>
        <dbReference type="ARBA" id="ARBA00022448"/>
    </source>
</evidence>
<dbReference type="Pfam" id="PF00005">
    <property type="entry name" value="ABC_tran"/>
    <property type="match status" value="2"/>
</dbReference>
<dbReference type="InterPro" id="IPR050319">
    <property type="entry name" value="ABC_transp_ATP-bind"/>
</dbReference>
<sequence length="541" mass="58043">MTGAPLLTVADLTVRTGDRTLLDGVGFSLSAGERLGLIGESGSGKSLTALSVLGLLPDELRASGSIVIDGAPGNLVGAPERVWTSLRGDDIAMVFQEPMTALNPLMRVGRQVAEMIELHQRGTDRADRRAATLDLLASVNLPDPARIARSYPHELSGGQRQRVLIAIAMANRPRVLICDEPSTALDVTVQAQILDLIDTTVRDHDTSLLLITHDLAVVSQLCERVLVMRDGAVVESGTVAGVFTDPQHPYTRSLLDASRLGPGSSAPGEHAVAAPVFNPHPDPLVSVRGLGRTYRGSRSSLLRPPEPVHALADASFDIGPGQRFGIVGESGSGKSTLIRMLCGLDTPTAGSIRFAGREIVGVRERDLRGFRRDVSIVFQDPMGSLDPRMRVGEIVAEPLTDRTGAAQKVAEMLTAVGLEPDMARRHPHQFSGGQRQRISIARALITNPKFLVADEPVSALDVSVRAQVLDLLARLVREYQLTLLLVSHDLAVVRHVCEVVAVMHRGRIVECGPTAEVFERPRDPYTRALIGSAPILDSRGA</sequence>
<dbReference type="InterPro" id="IPR027417">
    <property type="entry name" value="P-loop_NTPase"/>
</dbReference>
<dbReference type="Pfam" id="PF08352">
    <property type="entry name" value="oligo_HPY"/>
    <property type="match status" value="2"/>
</dbReference>
<evidence type="ECO:0000256" key="3">
    <source>
        <dbReference type="ARBA" id="ARBA00022741"/>
    </source>
</evidence>
<evidence type="ECO:0000256" key="1">
    <source>
        <dbReference type="ARBA" id="ARBA00005417"/>
    </source>
</evidence>
<accession>A0ABV9FUN0</accession>
<dbReference type="CDD" id="cd03257">
    <property type="entry name" value="ABC_NikE_OppD_transporters"/>
    <property type="match status" value="2"/>
</dbReference>
<dbReference type="Proteomes" id="UP001595914">
    <property type="component" value="Unassembled WGS sequence"/>
</dbReference>
<dbReference type="InterPro" id="IPR017871">
    <property type="entry name" value="ABC_transporter-like_CS"/>
</dbReference>
<protein>
    <submittedName>
        <fullName evidence="6">ABC transporter ATP-binding protein</fullName>
    </submittedName>
</protein>